<name>A0AAU7P0F2_9GAMM</name>
<dbReference type="SMART" id="SM00490">
    <property type="entry name" value="HELICc"/>
    <property type="match status" value="1"/>
</dbReference>
<organism evidence="5 6">
    <name type="scientific">Methylomarinum roseum</name>
    <dbReference type="NCBI Taxonomy" id="3067653"/>
    <lineage>
        <taxon>Bacteria</taxon>
        <taxon>Pseudomonadati</taxon>
        <taxon>Pseudomonadota</taxon>
        <taxon>Gammaproteobacteria</taxon>
        <taxon>Methylococcales</taxon>
        <taxon>Methylococcaceae</taxon>
        <taxon>Methylomarinum</taxon>
    </lineage>
</organism>
<feature type="domain" description="Helicase C-terminal" evidence="4">
    <location>
        <begin position="463"/>
        <end position="616"/>
    </location>
</feature>
<dbReference type="InterPro" id="IPR014001">
    <property type="entry name" value="Helicase_ATP-bd"/>
</dbReference>
<dbReference type="InterPro" id="IPR027417">
    <property type="entry name" value="P-loop_NTPase"/>
</dbReference>
<keyword evidence="2 5" id="KW-0547">Nucleotide-binding</keyword>
<dbReference type="Gene3D" id="3.40.50.300">
    <property type="entry name" value="P-loop containing nucleotide triphosphate hydrolases"/>
    <property type="match status" value="2"/>
</dbReference>
<dbReference type="RefSeq" id="WP_349432800.1">
    <property type="nucleotide sequence ID" value="NZ_CP157744.1"/>
</dbReference>
<accession>A0AAU7P0F2</accession>
<keyword evidence="2 5" id="KW-0067">ATP-binding</keyword>
<dbReference type="AlphaFoldDB" id="A0AAU7P0F2"/>
<keyword evidence="5" id="KW-0614">Plasmid</keyword>
<sequence>MRIFEFHQSTHQSTTLGRMKGLGIDGFHELPLLFPRKYQDVRRQHVSTDFSKLQHRLGEKVFIGCKLVGQPLVKFDAVKKLSTTDFTISDRHGFYVNCRLFGGSRDFITKLKARPVFCLQVTVDDFRGNLQFKSINWVDMKWVGRIMPIYPGKTKYISPDTVREKMLDMMDMAIPQCLDYLHKQFFIKTQDDEIRLLKSVGSNQKTLLDLIKQLHLPPTIEQGEMAQTIWRRLAAKYLLDTAEKSIAQKTVKKSAIDISNALLQQVISEMPSKYRLTYDQEVATRDIIDDIRSARPMNRLLSGDVGTGKSIPISIAAAAIARAGKNAVILMPNESLAEQLRRDIAEWWPDTDPKLVGGSIKGLPDSRILVGTTALNHRIKKDYLVDLLIIDEQHKHSSAQRLKLARRYTNVLEASATPIPMIMGRVKFTGMEISVLREAYIDKTIHTHLTEGNPEDKQGMFMHIRDIVAQGSQALIIYPLADTKDEEKEKKSAEKAFSAWEKFFPGRVRFMHGRLKTENKLASIDALKKGDADILCSTTAVEVGLNIPKLRALVIVNADRLGLNQIHQLRGRLARNGGEGHCYLYTPDPISDKARDRLKFLEQCNDGFEIAEQDMRMRGFGELHKNSDTQTGWDETFLPNQSITIEDVDWFLSQNPTDEPAMTY</sequence>
<dbReference type="Pfam" id="PF00271">
    <property type="entry name" value="Helicase_C"/>
    <property type="match status" value="1"/>
</dbReference>
<evidence type="ECO:0000259" key="3">
    <source>
        <dbReference type="PROSITE" id="PS51192"/>
    </source>
</evidence>
<dbReference type="SUPFAM" id="SSF50249">
    <property type="entry name" value="Nucleic acid-binding proteins"/>
    <property type="match status" value="1"/>
</dbReference>
<dbReference type="EMBL" id="CP157744">
    <property type="protein sequence ID" value="XBS22683.1"/>
    <property type="molecule type" value="Genomic_DNA"/>
</dbReference>
<dbReference type="GO" id="GO:0016787">
    <property type="term" value="F:hydrolase activity"/>
    <property type="evidence" value="ECO:0007669"/>
    <property type="project" value="UniProtKB-KW"/>
</dbReference>
<dbReference type="PANTHER" id="PTHR47964:SF1">
    <property type="entry name" value="ATP-DEPENDENT DNA HELICASE HOMOLOG RECG, CHLOROPLASTIC"/>
    <property type="match status" value="1"/>
</dbReference>
<protein>
    <submittedName>
        <fullName evidence="5">Helicase-related protein</fullName>
    </submittedName>
</protein>
<dbReference type="GO" id="GO:0006281">
    <property type="term" value="P:DNA repair"/>
    <property type="evidence" value="ECO:0007669"/>
    <property type="project" value="InterPro"/>
</dbReference>
<keyword evidence="6" id="KW-1185">Reference proteome</keyword>
<dbReference type="InterPro" id="IPR047112">
    <property type="entry name" value="RecG/Mfd"/>
</dbReference>
<dbReference type="GO" id="GO:0003678">
    <property type="term" value="F:DNA helicase activity"/>
    <property type="evidence" value="ECO:0007669"/>
    <property type="project" value="TreeGrafter"/>
</dbReference>
<feature type="domain" description="Helicase ATP-binding" evidence="3">
    <location>
        <begin position="290"/>
        <end position="436"/>
    </location>
</feature>
<dbReference type="SUPFAM" id="SSF52540">
    <property type="entry name" value="P-loop containing nucleoside triphosphate hydrolases"/>
    <property type="match status" value="2"/>
</dbReference>
<evidence type="ECO:0000256" key="1">
    <source>
        <dbReference type="ARBA" id="ARBA00022801"/>
    </source>
</evidence>
<dbReference type="KEGG" id="mech:Q9L42_020430"/>
<dbReference type="InterPro" id="IPR001650">
    <property type="entry name" value="Helicase_C-like"/>
</dbReference>
<dbReference type="PROSITE" id="PS51194">
    <property type="entry name" value="HELICASE_CTER"/>
    <property type="match status" value="1"/>
</dbReference>
<reference evidence="5 6" key="1">
    <citation type="journal article" date="2024" name="Microbiology">
        <title>Methylomarinum rosea sp. nov., a novel halophilic methanotrophic bacterium from the hypersaline Lake Elton.</title>
        <authorList>
            <person name="Suleimanov R.Z."/>
            <person name="Oshkin I.Y."/>
            <person name="Danilova O.V."/>
            <person name="Suzina N.E."/>
            <person name="Dedysh S.N."/>
        </authorList>
    </citation>
    <scope>NUCLEOTIDE SEQUENCE [LARGE SCALE GENOMIC DNA]</scope>
    <source>
        <strain evidence="5 6">Ch1-1</strain>
        <plasmid evidence="6">unnamed2</plasmid>
    </source>
</reference>
<keyword evidence="2 5" id="KW-0347">Helicase</keyword>
<dbReference type="Proteomes" id="UP001225378">
    <property type="component" value="Plasmid unnamed2"/>
</dbReference>
<geneLocation type="plasmid" evidence="5 6">
    <name>unnamed2</name>
</geneLocation>
<evidence type="ECO:0000313" key="5">
    <source>
        <dbReference type="EMBL" id="XBS22683.1"/>
    </source>
</evidence>
<evidence type="ECO:0000256" key="2">
    <source>
        <dbReference type="ARBA" id="ARBA00022806"/>
    </source>
</evidence>
<keyword evidence="1" id="KW-0378">Hydrolase</keyword>
<dbReference type="InterPro" id="IPR012340">
    <property type="entry name" value="NA-bd_OB-fold"/>
</dbReference>
<dbReference type="SMART" id="SM00487">
    <property type="entry name" value="DEXDc"/>
    <property type="match status" value="1"/>
</dbReference>
<dbReference type="PANTHER" id="PTHR47964">
    <property type="entry name" value="ATP-DEPENDENT DNA HELICASE HOMOLOG RECG, CHLOROPLASTIC"/>
    <property type="match status" value="1"/>
</dbReference>
<evidence type="ECO:0000259" key="4">
    <source>
        <dbReference type="PROSITE" id="PS51194"/>
    </source>
</evidence>
<proteinExistence type="predicted"/>
<gene>
    <name evidence="5" type="ORF">Q9L42_020430</name>
</gene>
<evidence type="ECO:0000313" key="6">
    <source>
        <dbReference type="Proteomes" id="UP001225378"/>
    </source>
</evidence>
<dbReference type="GO" id="GO:0005524">
    <property type="term" value="F:ATP binding"/>
    <property type="evidence" value="ECO:0007669"/>
    <property type="project" value="InterPro"/>
</dbReference>
<dbReference type="Pfam" id="PF04851">
    <property type="entry name" value="ResIII"/>
    <property type="match status" value="1"/>
</dbReference>
<dbReference type="InterPro" id="IPR006935">
    <property type="entry name" value="Helicase/UvrB_N"/>
</dbReference>
<dbReference type="GO" id="GO:0003677">
    <property type="term" value="F:DNA binding"/>
    <property type="evidence" value="ECO:0007669"/>
    <property type="project" value="InterPro"/>
</dbReference>
<dbReference type="PROSITE" id="PS51192">
    <property type="entry name" value="HELICASE_ATP_BIND_1"/>
    <property type="match status" value="1"/>
</dbReference>